<gene>
    <name evidence="1" type="ORF">EXN66_Car012230</name>
</gene>
<reference evidence="1 2" key="1">
    <citation type="submission" date="2019-02" db="EMBL/GenBank/DDBJ databases">
        <title>Opniocepnalus argus genome.</title>
        <authorList>
            <person name="Zhou C."/>
            <person name="Xiao S."/>
        </authorList>
    </citation>
    <scope>NUCLEOTIDE SEQUENCE [LARGE SCALE GENOMIC DNA]</scope>
    <source>
        <strain evidence="1">OARG1902GOOAL</strain>
        <tissue evidence="1">Muscle</tissue>
    </source>
</reference>
<keyword evidence="2" id="KW-1185">Reference proteome</keyword>
<name>A0A6G1Q219_CHAAH</name>
<evidence type="ECO:0000313" key="2">
    <source>
        <dbReference type="Proteomes" id="UP000503349"/>
    </source>
</evidence>
<dbReference type="EMBL" id="CM015723">
    <property type="protein sequence ID" value="KAF3696552.1"/>
    <property type="molecule type" value="Genomic_DNA"/>
</dbReference>
<organism evidence="1 2">
    <name type="scientific">Channa argus</name>
    <name type="common">Northern snakehead</name>
    <name type="synonym">Ophicephalus argus</name>
    <dbReference type="NCBI Taxonomy" id="215402"/>
    <lineage>
        <taxon>Eukaryota</taxon>
        <taxon>Metazoa</taxon>
        <taxon>Chordata</taxon>
        <taxon>Craniata</taxon>
        <taxon>Vertebrata</taxon>
        <taxon>Euteleostomi</taxon>
        <taxon>Actinopterygii</taxon>
        <taxon>Neopterygii</taxon>
        <taxon>Teleostei</taxon>
        <taxon>Neoteleostei</taxon>
        <taxon>Acanthomorphata</taxon>
        <taxon>Anabantaria</taxon>
        <taxon>Anabantiformes</taxon>
        <taxon>Channoidei</taxon>
        <taxon>Channidae</taxon>
        <taxon>Channa</taxon>
    </lineage>
</organism>
<dbReference type="Proteomes" id="UP000503349">
    <property type="component" value="Chromosome 12"/>
</dbReference>
<dbReference type="AlphaFoldDB" id="A0A6G1Q219"/>
<proteinExistence type="predicted"/>
<reference evidence="2" key="2">
    <citation type="submission" date="2019-02" db="EMBL/GenBank/DDBJ databases">
        <title>Opniocepnalus argus Var Kimnra genome.</title>
        <authorList>
            <person name="Zhou C."/>
            <person name="Xiao S."/>
        </authorList>
    </citation>
    <scope>NUCLEOTIDE SEQUENCE [LARGE SCALE GENOMIC DNA]</scope>
</reference>
<protein>
    <submittedName>
        <fullName evidence="1">Uncharacterized protein</fullName>
    </submittedName>
</protein>
<sequence length="105" mass="11905">MFSTQISIREQVLYQSSHLTLAEDFTECQQMFSPAFFPFCTICCEVFGVLFQYDMAPPATLILPLSAMFDPPQRQRSFLIPPAPVPRASSPAEFTLIKVHFREGP</sequence>
<evidence type="ECO:0000313" key="1">
    <source>
        <dbReference type="EMBL" id="KAF3696552.1"/>
    </source>
</evidence>
<accession>A0A6G1Q219</accession>